<dbReference type="RefSeq" id="WP_200358549.1">
    <property type="nucleotide sequence ID" value="NZ_JAENIL010000068.1"/>
</dbReference>
<evidence type="ECO:0000313" key="9">
    <source>
        <dbReference type="EMBL" id="MBK1880039.1"/>
    </source>
</evidence>
<evidence type="ECO:0000256" key="2">
    <source>
        <dbReference type="ARBA" id="ARBA00008779"/>
    </source>
</evidence>
<evidence type="ECO:0000256" key="5">
    <source>
        <dbReference type="ARBA" id="ARBA00022801"/>
    </source>
</evidence>
<dbReference type="GO" id="GO:0046872">
    <property type="term" value="F:metal ion binding"/>
    <property type="evidence" value="ECO:0007669"/>
    <property type="project" value="UniProtKB-KW"/>
</dbReference>
<dbReference type="AlphaFoldDB" id="A0A934VU01"/>
<dbReference type="Proteomes" id="UP000617628">
    <property type="component" value="Unassembled WGS sequence"/>
</dbReference>
<evidence type="ECO:0000256" key="4">
    <source>
        <dbReference type="ARBA" id="ARBA00022729"/>
    </source>
</evidence>
<keyword evidence="4" id="KW-0732">Signal</keyword>
<evidence type="ECO:0000256" key="1">
    <source>
        <dbReference type="ARBA" id="ARBA00001913"/>
    </source>
</evidence>
<reference evidence="9" key="1">
    <citation type="submission" date="2021-01" db="EMBL/GenBank/DDBJ databases">
        <title>Modified the classification status of verrucomicrobia.</title>
        <authorList>
            <person name="Feng X."/>
        </authorList>
    </citation>
    <scope>NUCLEOTIDE SEQUENCE</scope>
    <source>
        <strain evidence="9">KCTC 13126</strain>
    </source>
</reference>
<dbReference type="PROSITE" id="PS00523">
    <property type="entry name" value="SULFATASE_1"/>
    <property type="match status" value="1"/>
</dbReference>
<keyword evidence="10" id="KW-1185">Reference proteome</keyword>
<evidence type="ECO:0000256" key="7">
    <source>
        <dbReference type="SAM" id="MobiDB-lite"/>
    </source>
</evidence>
<evidence type="ECO:0000259" key="8">
    <source>
        <dbReference type="Pfam" id="PF00884"/>
    </source>
</evidence>
<organism evidence="9 10">
    <name type="scientific">Pelagicoccus mobilis</name>
    <dbReference type="NCBI Taxonomy" id="415221"/>
    <lineage>
        <taxon>Bacteria</taxon>
        <taxon>Pseudomonadati</taxon>
        <taxon>Verrucomicrobiota</taxon>
        <taxon>Opitutia</taxon>
        <taxon>Puniceicoccales</taxon>
        <taxon>Pelagicoccaceae</taxon>
        <taxon>Pelagicoccus</taxon>
    </lineage>
</organism>
<dbReference type="InterPro" id="IPR050738">
    <property type="entry name" value="Sulfatase"/>
</dbReference>
<comment type="cofactor">
    <cofactor evidence="1">
        <name>Ca(2+)</name>
        <dbReference type="ChEBI" id="CHEBI:29108"/>
    </cofactor>
</comment>
<evidence type="ECO:0000256" key="6">
    <source>
        <dbReference type="ARBA" id="ARBA00022837"/>
    </source>
</evidence>
<accession>A0A934VU01</accession>
<dbReference type="Pfam" id="PF00884">
    <property type="entry name" value="Sulfatase"/>
    <property type="match status" value="1"/>
</dbReference>
<feature type="region of interest" description="Disordered" evidence="7">
    <location>
        <begin position="481"/>
        <end position="512"/>
    </location>
</feature>
<evidence type="ECO:0000256" key="3">
    <source>
        <dbReference type="ARBA" id="ARBA00022723"/>
    </source>
</evidence>
<gene>
    <name evidence="9" type="ORF">JIN87_24355</name>
</gene>
<dbReference type="Gene3D" id="3.40.720.10">
    <property type="entry name" value="Alkaline Phosphatase, subunit A"/>
    <property type="match status" value="1"/>
</dbReference>
<keyword evidence="6" id="KW-0106">Calcium</keyword>
<dbReference type="InterPro" id="IPR017850">
    <property type="entry name" value="Alkaline_phosphatase_core_sf"/>
</dbReference>
<protein>
    <submittedName>
        <fullName evidence="9">Sulfatase</fullName>
    </submittedName>
</protein>
<dbReference type="Gene3D" id="3.30.1120.10">
    <property type="match status" value="1"/>
</dbReference>
<keyword evidence="3" id="KW-0479">Metal-binding</keyword>
<dbReference type="GO" id="GO:0004065">
    <property type="term" value="F:arylsulfatase activity"/>
    <property type="evidence" value="ECO:0007669"/>
    <property type="project" value="TreeGrafter"/>
</dbReference>
<proteinExistence type="inferred from homology"/>
<keyword evidence="5" id="KW-0378">Hydrolase</keyword>
<feature type="domain" description="Sulfatase N-terminal" evidence="8">
    <location>
        <begin position="37"/>
        <end position="371"/>
    </location>
</feature>
<dbReference type="InterPro" id="IPR024607">
    <property type="entry name" value="Sulfatase_CS"/>
</dbReference>
<sequence length="512" mass="56569">MYPLKATSSFLLIVFLSLAGFITSGLGAEESDAKPMNVVFILADDLGWSDTELYGTTELYKTPNLLRLAELGCTFNRAYSNSPLCSPTRASILTGQTPARHGSTQPRHHTKTVRLKAELAKRARPSEKALPVDTVTRLDTNLPTLGKLMKQAGYASGHFGKWHLGPEPFSPLEHGFDIDLPHWPGSGPAGGFVAPWKYKNFKANYEEEHIEDRMAEESIKWMNTLSKDQPFFMNYWQFSVHAPFDAKKELIEHYRDKIDLDSGQKSATYAAMVHSLDDAIGSLLDALEAKGIADDTIIIFTSDNGGNMYSEIPADDYSAPTSNAPLRGGKASMREGGVRVPCIVVWPGITTPGSRSDELIQTSDFYTTLLKGQGIALPKNHVVDGIDITPALKGGELDRDAIFTYFPCLVPVPEWLPPSVSVHAEEWKLVRVFYGGENGQHDYKLYNLENDIGETTNLAAAHPERVKDLDRMIDKYLSDSNAVTPQPNPNFDPAQFDPAAIGIRPVSKKKKR</sequence>
<dbReference type="EMBL" id="JAENIL010000068">
    <property type="protein sequence ID" value="MBK1880039.1"/>
    <property type="molecule type" value="Genomic_DNA"/>
</dbReference>
<dbReference type="CDD" id="cd16144">
    <property type="entry name" value="ARS_like"/>
    <property type="match status" value="1"/>
</dbReference>
<comment type="similarity">
    <text evidence="2">Belongs to the sulfatase family.</text>
</comment>
<dbReference type="PANTHER" id="PTHR42693:SF42">
    <property type="entry name" value="ARYLSULFATASE G"/>
    <property type="match status" value="1"/>
</dbReference>
<dbReference type="InterPro" id="IPR000917">
    <property type="entry name" value="Sulfatase_N"/>
</dbReference>
<comment type="caution">
    <text evidence="9">The sequence shown here is derived from an EMBL/GenBank/DDBJ whole genome shotgun (WGS) entry which is preliminary data.</text>
</comment>
<name>A0A934VU01_9BACT</name>
<dbReference type="PANTHER" id="PTHR42693">
    <property type="entry name" value="ARYLSULFATASE FAMILY MEMBER"/>
    <property type="match status" value="1"/>
</dbReference>
<dbReference type="SUPFAM" id="SSF53649">
    <property type="entry name" value="Alkaline phosphatase-like"/>
    <property type="match status" value="1"/>
</dbReference>
<evidence type="ECO:0000313" key="10">
    <source>
        <dbReference type="Proteomes" id="UP000617628"/>
    </source>
</evidence>